<dbReference type="AlphaFoldDB" id="A0A381RYT4"/>
<dbReference type="Gene3D" id="3.40.50.10810">
    <property type="entry name" value="Tandem AAA-ATPase domain"/>
    <property type="match status" value="1"/>
</dbReference>
<proteinExistence type="predicted"/>
<protein>
    <recommendedName>
        <fullName evidence="1">Helicase ATP-binding domain-containing protein</fullName>
    </recommendedName>
</protein>
<dbReference type="InterPro" id="IPR014001">
    <property type="entry name" value="Helicase_ATP-bd"/>
</dbReference>
<dbReference type="GO" id="GO:0003677">
    <property type="term" value="F:DNA binding"/>
    <property type="evidence" value="ECO:0007669"/>
    <property type="project" value="InterPro"/>
</dbReference>
<dbReference type="SUPFAM" id="SSF52540">
    <property type="entry name" value="P-loop containing nucleoside triphosphate hydrolases"/>
    <property type="match status" value="2"/>
</dbReference>
<evidence type="ECO:0000313" key="2">
    <source>
        <dbReference type="EMBL" id="SUZ97002.1"/>
    </source>
</evidence>
<accession>A0A381RYT4</accession>
<dbReference type="CDD" id="cd18785">
    <property type="entry name" value="SF2_C"/>
    <property type="match status" value="1"/>
</dbReference>
<feature type="domain" description="Helicase ATP-binding" evidence="1">
    <location>
        <begin position="102"/>
        <end position="298"/>
    </location>
</feature>
<name>A0A381RYT4_9ZZZZ</name>
<dbReference type="GO" id="GO:0005524">
    <property type="term" value="F:ATP binding"/>
    <property type="evidence" value="ECO:0007669"/>
    <property type="project" value="InterPro"/>
</dbReference>
<dbReference type="InterPro" id="IPR038718">
    <property type="entry name" value="SNF2-like_sf"/>
</dbReference>
<dbReference type="GO" id="GO:0016787">
    <property type="term" value="F:hydrolase activity"/>
    <property type="evidence" value="ECO:0007669"/>
    <property type="project" value="InterPro"/>
</dbReference>
<dbReference type="SMART" id="SM00487">
    <property type="entry name" value="DEXDc"/>
    <property type="match status" value="1"/>
</dbReference>
<dbReference type="EMBL" id="UINC01002468">
    <property type="protein sequence ID" value="SUZ97002.1"/>
    <property type="molecule type" value="Genomic_DNA"/>
</dbReference>
<gene>
    <name evidence="2" type="ORF">METZ01_LOCUS49856</name>
</gene>
<dbReference type="Gene3D" id="3.40.50.300">
    <property type="entry name" value="P-loop containing nucleotide triphosphate hydrolases"/>
    <property type="match status" value="1"/>
</dbReference>
<dbReference type="InterPro" id="IPR027417">
    <property type="entry name" value="P-loop_NTPase"/>
</dbReference>
<dbReference type="Pfam" id="PF00176">
    <property type="entry name" value="SNF2-rel_dom"/>
    <property type="match status" value="1"/>
</dbReference>
<evidence type="ECO:0000259" key="1">
    <source>
        <dbReference type="PROSITE" id="PS51192"/>
    </source>
</evidence>
<dbReference type="PROSITE" id="PS51192">
    <property type="entry name" value="HELICASE_ATP_BIND_1"/>
    <property type="match status" value="1"/>
</dbReference>
<dbReference type="InterPro" id="IPR001650">
    <property type="entry name" value="Helicase_C-like"/>
</dbReference>
<feature type="non-terminal residue" evidence="2">
    <location>
        <position position="859"/>
    </location>
</feature>
<sequence length="859" mass="101918">MNLDNLNEEELIEILKKNNIPYFNSKKRIINHINEFNKEYISYPKKDDPNFFEKIYKKKEFYENQYPEIDEEKIDDIQNELCPSKEKNYKLLAHQIIIRNYLNFNTPYNSVLLYHGMGSGKTASSITIAENYKMNISDFNRNKTFVLVSGDTIEQNFRKEIHDINKGYNQATFTDYINYFPNDKQEVKQRKVDSLIDKNYEIEHYQKLTNIISKKKEEMNDPNFKQWIKQTYSNRVFIIDEVHNLKLIDKNEDKIKRYDAVKLIIENTTNLKLVLLSGTPMGHSVKEIIDLLNLLLINDNKKTVELKEIFESNLDFTENGEELLKQLSKSYISYITRENPYTFPKKLFPEKSEYISDFINKKFNKKFNLQYDLENEYKIIPCQMKEEQKENYLNYLKTKGTKVNIQDLIQLQLIKYDFKKEKENGPQDKIIYHIPFDSLKEDKIENLSSKYYNLLQNIKKSKGTIFIYTNFIYKGVLMIASMLLRNGISLYNSRKDSSTEILLSKKSPFRNKRTRPRNPICYNCNKTKKEHDDKDHKFSPMLFDYIIGQTSEEVEKKIIKTFNSEENQNGSKLKIIIGSSVLKEGVSFKRVRQLHILEPWHNKSRLEQVIARGIRHCSHKSLNQNDRKVDIFLYCATLSSSYDNKNIDKQLILDKVDEIFKVDSSDKIKIDINLARSFQNLEPLLSYDMIMYKRSELSNFYISKVEKILKQNSFDGALNRNLNLVNEDYKLNGFPEDYNFVIDDKDLDTSTYNNLFLTPYIKYVISIIIKFFNNNKILKLDDLVSNPKLQDNIYNSKENYIIKKALNLIVPSDDNMKNFPYIISHIDSNGKLKYGYIIKRKLNKIYIYIFKNFDDEKFI</sequence>
<reference evidence="2" key="1">
    <citation type="submission" date="2018-05" db="EMBL/GenBank/DDBJ databases">
        <authorList>
            <person name="Lanie J.A."/>
            <person name="Ng W.-L."/>
            <person name="Kazmierczak K.M."/>
            <person name="Andrzejewski T.M."/>
            <person name="Davidsen T.M."/>
            <person name="Wayne K.J."/>
            <person name="Tettelin H."/>
            <person name="Glass J.I."/>
            <person name="Rusch D."/>
            <person name="Podicherti R."/>
            <person name="Tsui H.-C.T."/>
            <person name="Winkler M.E."/>
        </authorList>
    </citation>
    <scope>NUCLEOTIDE SEQUENCE</scope>
</reference>
<dbReference type="SMART" id="SM00490">
    <property type="entry name" value="HELICc"/>
    <property type="match status" value="1"/>
</dbReference>
<dbReference type="Pfam" id="PF00271">
    <property type="entry name" value="Helicase_C"/>
    <property type="match status" value="1"/>
</dbReference>
<dbReference type="InterPro" id="IPR000330">
    <property type="entry name" value="SNF2_N"/>
</dbReference>
<organism evidence="2">
    <name type="scientific">marine metagenome</name>
    <dbReference type="NCBI Taxonomy" id="408172"/>
    <lineage>
        <taxon>unclassified sequences</taxon>
        <taxon>metagenomes</taxon>
        <taxon>ecological metagenomes</taxon>
    </lineage>
</organism>